<accession>A0A5C0B0E0</accession>
<dbReference type="PANTHER" id="PTHR10655:SF17">
    <property type="entry name" value="LYSOPHOSPHOLIPASE-LIKE PROTEIN 1"/>
    <property type="match status" value="1"/>
</dbReference>
<evidence type="ECO:0000313" key="4">
    <source>
        <dbReference type="EMBL" id="QEI06580.1"/>
    </source>
</evidence>
<dbReference type="SUPFAM" id="SSF53474">
    <property type="entry name" value="alpha/beta-Hydrolases"/>
    <property type="match status" value="1"/>
</dbReference>
<evidence type="ECO:0000259" key="3">
    <source>
        <dbReference type="Pfam" id="PF02230"/>
    </source>
</evidence>
<comment type="similarity">
    <text evidence="1">Belongs to the AB hydrolase superfamily. AB hydrolase 2 family.</text>
</comment>
<keyword evidence="2" id="KW-0378">Hydrolase</keyword>
<dbReference type="GO" id="GO:0016787">
    <property type="term" value="F:hydrolase activity"/>
    <property type="evidence" value="ECO:0007669"/>
    <property type="project" value="UniProtKB-KW"/>
</dbReference>
<evidence type="ECO:0000313" key="5">
    <source>
        <dbReference type="Proteomes" id="UP000325161"/>
    </source>
</evidence>
<evidence type="ECO:0000256" key="2">
    <source>
        <dbReference type="ARBA" id="ARBA00022801"/>
    </source>
</evidence>
<proteinExistence type="inferred from homology"/>
<keyword evidence="5" id="KW-1185">Reference proteome</keyword>
<dbReference type="InterPro" id="IPR003140">
    <property type="entry name" value="PLipase/COase/thioEstase"/>
</dbReference>
<dbReference type="EMBL" id="CP043046">
    <property type="protein sequence ID" value="QEI06580.1"/>
    <property type="molecule type" value="Genomic_DNA"/>
</dbReference>
<dbReference type="KEGG" id="pacr:FXN63_12620"/>
<dbReference type="InterPro" id="IPR050565">
    <property type="entry name" value="LYPA1-2/EST-like"/>
</dbReference>
<protein>
    <submittedName>
        <fullName evidence="4">Phospholipase</fullName>
    </submittedName>
</protein>
<dbReference type="Proteomes" id="UP000325161">
    <property type="component" value="Chromosome"/>
</dbReference>
<sequence length="227" mass="23863">MSSQAAPAVSALIEDSHSGLKYRVRAAEGDAPVARLLLLHGVGGNETNLIALGALVDPRVEILFVQGPLTLGPQQFAWFQVQFGPQGPSINAPQADQSRELLIRLIRGLATSMPPVIAGFSQGGILSASVGLTAPADVAGFAVLSGRILPEIAAKIAPREDLAKLSAFIGHGSFDDKLPVSWAERAAEWLTTLGVPHLAKHYPIGHGLSAEMADDFLQWLGQTVKLG</sequence>
<dbReference type="Gene3D" id="3.40.50.1820">
    <property type="entry name" value="alpha/beta hydrolase"/>
    <property type="match status" value="1"/>
</dbReference>
<dbReference type="OrthoDB" id="9801763at2"/>
<dbReference type="PANTHER" id="PTHR10655">
    <property type="entry name" value="LYSOPHOSPHOLIPASE-RELATED"/>
    <property type="match status" value="1"/>
</dbReference>
<dbReference type="RefSeq" id="WP_148815318.1">
    <property type="nucleotide sequence ID" value="NZ_CP043046.1"/>
</dbReference>
<name>A0A5C0B0E0_9BURK</name>
<dbReference type="AlphaFoldDB" id="A0A5C0B0E0"/>
<gene>
    <name evidence="4" type="ORF">FXN63_12620</name>
</gene>
<organism evidence="4 5">
    <name type="scientific">Pigmentiphaga aceris</name>
    <dbReference type="NCBI Taxonomy" id="1940612"/>
    <lineage>
        <taxon>Bacteria</taxon>
        <taxon>Pseudomonadati</taxon>
        <taxon>Pseudomonadota</taxon>
        <taxon>Betaproteobacteria</taxon>
        <taxon>Burkholderiales</taxon>
        <taxon>Alcaligenaceae</taxon>
        <taxon>Pigmentiphaga</taxon>
    </lineage>
</organism>
<evidence type="ECO:0000256" key="1">
    <source>
        <dbReference type="ARBA" id="ARBA00006499"/>
    </source>
</evidence>
<dbReference type="InterPro" id="IPR029058">
    <property type="entry name" value="AB_hydrolase_fold"/>
</dbReference>
<dbReference type="Pfam" id="PF02230">
    <property type="entry name" value="Abhydrolase_2"/>
    <property type="match status" value="1"/>
</dbReference>
<feature type="domain" description="Phospholipase/carboxylesterase/thioesterase" evidence="3">
    <location>
        <begin position="30"/>
        <end position="218"/>
    </location>
</feature>
<reference evidence="4 5" key="1">
    <citation type="submission" date="2019-08" db="EMBL/GenBank/DDBJ databases">
        <title>Amphibian skin-associated Pigmentiphaga: genome sequence and occurrence across geography and hosts.</title>
        <authorList>
            <person name="Bletz M.C."/>
            <person name="Bunk B."/>
            <person name="Sproeer C."/>
            <person name="Biwer P."/>
            <person name="Reiter S."/>
            <person name="Rabemananjara F.C.E."/>
            <person name="Schulz S."/>
            <person name="Overmann J."/>
            <person name="Vences M."/>
        </authorList>
    </citation>
    <scope>NUCLEOTIDE SEQUENCE [LARGE SCALE GENOMIC DNA]</scope>
    <source>
        <strain evidence="4 5">Mada1488</strain>
    </source>
</reference>